<dbReference type="SMART" id="SM00132">
    <property type="entry name" value="LIM"/>
    <property type="match status" value="3"/>
</dbReference>
<evidence type="ECO:0000256" key="11">
    <source>
        <dbReference type="PROSITE-ProRule" id="PRU00125"/>
    </source>
</evidence>
<dbReference type="OrthoDB" id="25414at2759"/>
<dbReference type="EMBL" id="VUJU01009321">
    <property type="protein sequence ID" value="KAF0721040.1"/>
    <property type="molecule type" value="Genomic_DNA"/>
</dbReference>
<dbReference type="PANTHER" id="PTHR24207:SF2">
    <property type="entry name" value="ZYX102 PROTEIN"/>
    <property type="match status" value="1"/>
</dbReference>
<dbReference type="Pfam" id="PF00412">
    <property type="entry name" value="LIM"/>
    <property type="match status" value="3"/>
</dbReference>
<keyword evidence="6" id="KW-0677">Repeat</keyword>
<keyword evidence="9" id="KW-0965">Cell junction</keyword>
<evidence type="ECO:0000259" key="12">
    <source>
        <dbReference type="PROSITE" id="PS50023"/>
    </source>
</evidence>
<comment type="similarity">
    <text evidence="3">Belongs to the zyxin/ajuba family.</text>
</comment>
<name>A0A6G0W2N7_APHCR</name>
<evidence type="ECO:0000313" key="14">
    <source>
        <dbReference type="Proteomes" id="UP000478052"/>
    </source>
</evidence>
<evidence type="ECO:0000256" key="1">
    <source>
        <dbReference type="ARBA" id="ARBA00004282"/>
    </source>
</evidence>
<feature type="domain" description="LIM zinc-binding" evidence="12">
    <location>
        <begin position="325"/>
        <end position="394"/>
    </location>
</feature>
<evidence type="ECO:0000256" key="3">
    <source>
        <dbReference type="ARBA" id="ARBA00009611"/>
    </source>
</evidence>
<accession>A0A6G0W2N7</accession>
<evidence type="ECO:0000313" key="13">
    <source>
        <dbReference type="EMBL" id="KAF0721040.1"/>
    </source>
</evidence>
<evidence type="ECO:0000256" key="2">
    <source>
        <dbReference type="ARBA" id="ARBA00004496"/>
    </source>
</evidence>
<evidence type="ECO:0000256" key="5">
    <source>
        <dbReference type="ARBA" id="ARBA00022723"/>
    </source>
</evidence>
<gene>
    <name evidence="13" type="ORF">FWK35_00029647</name>
</gene>
<dbReference type="FunFam" id="2.10.110.10:FF:000027">
    <property type="entry name" value="lipoma-preferred partner isoform X1"/>
    <property type="match status" value="1"/>
</dbReference>
<keyword evidence="7 11" id="KW-0862">Zinc</keyword>
<evidence type="ECO:0000256" key="9">
    <source>
        <dbReference type="ARBA" id="ARBA00022949"/>
    </source>
</evidence>
<dbReference type="GO" id="GO:0098609">
    <property type="term" value="P:cell-cell adhesion"/>
    <property type="evidence" value="ECO:0007669"/>
    <property type="project" value="TreeGrafter"/>
</dbReference>
<evidence type="ECO:0000256" key="7">
    <source>
        <dbReference type="ARBA" id="ARBA00022833"/>
    </source>
</evidence>
<dbReference type="PANTHER" id="PTHR24207">
    <property type="entry name" value="ZYX102 PROTEIN"/>
    <property type="match status" value="1"/>
</dbReference>
<keyword evidence="10 11" id="KW-0440">LIM domain</keyword>
<reference evidence="13 14" key="1">
    <citation type="submission" date="2019-08" db="EMBL/GenBank/DDBJ databases">
        <title>Whole genome of Aphis craccivora.</title>
        <authorList>
            <person name="Voronova N.V."/>
            <person name="Shulinski R.S."/>
            <person name="Bandarenka Y.V."/>
            <person name="Zhorov D.G."/>
            <person name="Warner D."/>
        </authorList>
    </citation>
    <scope>NUCLEOTIDE SEQUENCE [LARGE SCALE GENOMIC DNA]</scope>
    <source>
        <strain evidence="13">180601</strain>
        <tissue evidence="13">Whole Body</tissue>
    </source>
</reference>
<dbReference type="Gene3D" id="2.10.110.10">
    <property type="entry name" value="Cysteine Rich Protein"/>
    <property type="match status" value="3"/>
</dbReference>
<dbReference type="GO" id="GO:0046872">
    <property type="term" value="F:metal ion binding"/>
    <property type="evidence" value="ECO:0007669"/>
    <property type="project" value="UniProtKB-KW"/>
</dbReference>
<dbReference type="PROSITE" id="PS00478">
    <property type="entry name" value="LIM_DOMAIN_1"/>
    <property type="match status" value="1"/>
</dbReference>
<dbReference type="FunFam" id="2.10.110.10:FF:000042">
    <property type="entry name" value="lipoma-preferred partner isoform X1"/>
    <property type="match status" value="1"/>
</dbReference>
<dbReference type="GO" id="GO:0005737">
    <property type="term" value="C:cytoplasm"/>
    <property type="evidence" value="ECO:0007669"/>
    <property type="project" value="UniProtKB-SubCell"/>
</dbReference>
<dbReference type="PROSITE" id="PS50023">
    <property type="entry name" value="LIM_DOMAIN_2"/>
    <property type="match status" value="3"/>
</dbReference>
<proteinExistence type="inferred from homology"/>
<organism evidence="13 14">
    <name type="scientific">Aphis craccivora</name>
    <name type="common">Cowpea aphid</name>
    <dbReference type="NCBI Taxonomy" id="307492"/>
    <lineage>
        <taxon>Eukaryota</taxon>
        <taxon>Metazoa</taxon>
        <taxon>Ecdysozoa</taxon>
        <taxon>Arthropoda</taxon>
        <taxon>Hexapoda</taxon>
        <taxon>Insecta</taxon>
        <taxon>Pterygota</taxon>
        <taxon>Neoptera</taxon>
        <taxon>Paraneoptera</taxon>
        <taxon>Hemiptera</taxon>
        <taxon>Sternorrhyncha</taxon>
        <taxon>Aphidomorpha</taxon>
        <taxon>Aphidoidea</taxon>
        <taxon>Aphididae</taxon>
        <taxon>Aphidini</taxon>
        <taxon>Aphis</taxon>
        <taxon>Aphis</taxon>
    </lineage>
</organism>
<dbReference type="Proteomes" id="UP000478052">
    <property type="component" value="Unassembled WGS sequence"/>
</dbReference>
<keyword evidence="14" id="KW-1185">Reference proteome</keyword>
<evidence type="ECO:0000256" key="10">
    <source>
        <dbReference type="ARBA" id="ARBA00023038"/>
    </source>
</evidence>
<feature type="domain" description="LIM zinc-binding" evidence="12">
    <location>
        <begin position="204"/>
        <end position="263"/>
    </location>
</feature>
<comment type="subcellular location">
    <subcellularLocation>
        <location evidence="1">Cell junction</location>
    </subcellularLocation>
    <subcellularLocation>
        <location evidence="2">Cytoplasm</location>
    </subcellularLocation>
</comment>
<dbReference type="InterPro" id="IPR001781">
    <property type="entry name" value="Znf_LIM"/>
</dbReference>
<comment type="caution">
    <text evidence="13">The sequence shown here is derived from an EMBL/GenBank/DDBJ whole genome shotgun (WGS) entry which is preliminary data.</text>
</comment>
<keyword evidence="4" id="KW-0963">Cytoplasm</keyword>
<evidence type="ECO:0000256" key="4">
    <source>
        <dbReference type="ARBA" id="ARBA00022490"/>
    </source>
</evidence>
<sequence>MNCINLGLRNMYKKPSSPLYANVSGVKYKSEELTAQEPTYYNTVTNKLPQPSQAIYSNVNYHEKYNNIYSNIAETGKPTYKNAQYPLYDNLKPLGKDNIHCPPSPVSSSYSELQKAVSYEDDAKDFDNSSSQASKMYESIYEPINAVRPPSELSSTYSMSSLSQSITTREHETEVDSLTDLLVNSMSVNDGKKSLDSNASSLDWNCTKCNEKVMEEGLGCTAMGNIYHIKCFTCTHCGDQLEGKPFYHIDNKPYCEEGYLDTLEKCSVCQIPILDRILRATGRPYHPHCFRCIVCSTLLDGIPFTIDAANQIYCIDDFHKKFAPKCSVCQFPIMPEVGQDETVRFVALDRSFHVQCYRCEDCDTLLGSEAEGRGCYPLDDHVLCKSCNAKRVQALTSTMITEL</sequence>
<protein>
    <submittedName>
        <fullName evidence="13">Lipoma-preferred partner isoform X2</fullName>
    </submittedName>
</protein>
<keyword evidence="8" id="KW-0130">Cell adhesion</keyword>
<keyword evidence="5 11" id="KW-0479">Metal-binding</keyword>
<dbReference type="SUPFAM" id="SSF57716">
    <property type="entry name" value="Glucocorticoid receptor-like (DNA-binding domain)"/>
    <property type="match status" value="3"/>
</dbReference>
<dbReference type="CDD" id="cd09437">
    <property type="entry name" value="LIM3_LPP"/>
    <property type="match status" value="1"/>
</dbReference>
<evidence type="ECO:0000256" key="8">
    <source>
        <dbReference type="ARBA" id="ARBA00022889"/>
    </source>
</evidence>
<evidence type="ECO:0000256" key="6">
    <source>
        <dbReference type="ARBA" id="ARBA00022737"/>
    </source>
</evidence>
<dbReference type="GO" id="GO:0001725">
    <property type="term" value="C:stress fiber"/>
    <property type="evidence" value="ECO:0007669"/>
    <property type="project" value="TreeGrafter"/>
</dbReference>
<dbReference type="AlphaFoldDB" id="A0A6G0W2N7"/>
<dbReference type="GO" id="GO:0005925">
    <property type="term" value="C:focal adhesion"/>
    <property type="evidence" value="ECO:0007669"/>
    <property type="project" value="TreeGrafter"/>
</dbReference>
<feature type="domain" description="LIM zinc-binding" evidence="12">
    <location>
        <begin position="264"/>
        <end position="324"/>
    </location>
</feature>